<dbReference type="GO" id="GO:0046782">
    <property type="term" value="P:regulation of viral transcription"/>
    <property type="evidence" value="ECO:0007669"/>
    <property type="project" value="InterPro"/>
</dbReference>
<dbReference type="Pfam" id="PF04947">
    <property type="entry name" value="Pox_VLTF3"/>
    <property type="match status" value="1"/>
</dbReference>
<proteinExistence type="predicted"/>
<organism evidence="1">
    <name type="scientific">viral metagenome</name>
    <dbReference type="NCBI Taxonomy" id="1070528"/>
    <lineage>
        <taxon>unclassified sequences</taxon>
        <taxon>metagenomes</taxon>
        <taxon>organismal metagenomes</taxon>
    </lineage>
</organism>
<dbReference type="InterPro" id="IPR007031">
    <property type="entry name" value="Poxvirus_VLTF3"/>
</dbReference>
<dbReference type="AlphaFoldDB" id="A0A6C0JMH5"/>
<sequence length="385" mass="45448">MSQLDILSIDAKIKRKFVEETNKLPYYQEKLLDLQRTDKKQTLSARACRNLKTNISDLEEKIETLTSGQQMNFYIVETAHLIEMYKKILSTPVKLSFTGKPSSDNKEKRKVISSYLEIAQKYADIENITPKKYKKVVCNNCPNKKLFDIIDNSIYICISCGAQQEILLHTSSYKDIDRINISAKYTYDRKVHFRDCINQYQGKQNSTIDPNVYTSLLEQFRKHYLLVGNKKTPKEERCKNITKEHIHLFLKELEYTKHYENVNLIHYQMTGKKPDDITYLEDRLLDDFDTLTDLYDKKFKNKPGFDRKNFINTQYVLYQLLLRYRHPCKKDDFTILKTVDRKSFHDDVAKICFEELNTLAPTGGCLFIEGKQCYHLVTIQWRDAL</sequence>
<dbReference type="EMBL" id="MN740667">
    <property type="protein sequence ID" value="QHU06779.1"/>
    <property type="molecule type" value="Genomic_DNA"/>
</dbReference>
<evidence type="ECO:0008006" key="2">
    <source>
        <dbReference type="Google" id="ProtNLM"/>
    </source>
</evidence>
<name>A0A6C0JMH5_9ZZZZ</name>
<accession>A0A6C0JMH5</accession>
<reference evidence="1" key="1">
    <citation type="journal article" date="2020" name="Nature">
        <title>Giant virus diversity and host interactions through global metagenomics.</title>
        <authorList>
            <person name="Schulz F."/>
            <person name="Roux S."/>
            <person name="Paez-Espino D."/>
            <person name="Jungbluth S."/>
            <person name="Walsh D.A."/>
            <person name="Denef V.J."/>
            <person name="McMahon K.D."/>
            <person name="Konstantinidis K.T."/>
            <person name="Eloe-Fadrosh E.A."/>
            <person name="Kyrpides N.C."/>
            <person name="Woyke T."/>
        </authorList>
    </citation>
    <scope>NUCLEOTIDE SEQUENCE</scope>
    <source>
        <strain evidence="1">GVMAG-S-1038524-41</strain>
    </source>
</reference>
<evidence type="ECO:0000313" key="1">
    <source>
        <dbReference type="EMBL" id="QHU06779.1"/>
    </source>
</evidence>
<protein>
    <recommendedName>
        <fullName evidence="2">Viral late gene transcription factor 3 zinc ribbon domain-containing protein</fullName>
    </recommendedName>
</protein>